<dbReference type="Proteomes" id="UP000018001">
    <property type="component" value="Unassembled WGS sequence"/>
</dbReference>
<evidence type="ECO:0000256" key="1">
    <source>
        <dbReference type="ARBA" id="ARBA00004370"/>
    </source>
</evidence>
<dbReference type="InterPro" id="IPR005018">
    <property type="entry name" value="DOMON_domain"/>
</dbReference>
<evidence type="ECO:0000256" key="6">
    <source>
        <dbReference type="ARBA" id="ARBA00023136"/>
    </source>
</evidence>
<dbReference type="InParanoid" id="V5I4F4"/>
<keyword evidence="6 8" id="KW-0472">Membrane</keyword>
<dbReference type="eggNOG" id="ENOG502SJ74">
    <property type="taxonomic scope" value="Eukaryota"/>
</dbReference>
<dbReference type="SMART" id="SM00665">
    <property type="entry name" value="B561"/>
    <property type="match status" value="1"/>
</dbReference>
<sequence length="526" mass="57481">MTTPASSSTQGQGQGQGQTGTFQIHYFATAASFTQKQTESLAAPLPLWKLFSVLEERYPGIREKVLVSCGVSLGMEYVDVEELEKEGGKEGVGEGVVIKPGDEVGIIPPVTFLSRLSTFVVGQTESTPGSVFILPLQKPSTNYTFAVNIPEDSQDVYFHLSGPTDYSWVAVGTGDEMKDSLMILLYSNRHGDNVTVSPRLCSGEQEPVFSSSLDVVTLPGTGIAGNTMTVNARCTNCSHWKTGSLDLQSTSQPWIYALGPKSSESIPLKSDSKSASIQRHSEYGRFFMDMKQATGGAGGIPSSLTTATGSRQDGNPSHDSNWPAIIHGLAACVAFVIFMPVGIIVLRIFPSSVRWHWVNQTFASILAIVGILFGFYLSTMYTKSDSFNSAHQIIGIVVIIAVLLQWFVGFWHHRLYKKLQHPTHYGVVHRHFGRGVIILAIVNGGIGLTWSSATTKMVLAYAIIVAVLGVLTIAALLWKKAVARRQTRMRFTEELELHQQETRIKNNDNSYSSISRVPSEANGRLW</sequence>
<keyword evidence="2" id="KW-0813">Transport</keyword>
<evidence type="ECO:0000256" key="5">
    <source>
        <dbReference type="ARBA" id="ARBA00022989"/>
    </source>
</evidence>
<evidence type="ECO:0000256" key="4">
    <source>
        <dbReference type="ARBA" id="ARBA00022982"/>
    </source>
</evidence>
<feature type="transmembrane region" description="Helical" evidence="8">
    <location>
        <begin position="432"/>
        <end position="452"/>
    </location>
</feature>
<dbReference type="Gene3D" id="2.60.40.1210">
    <property type="entry name" value="Cellobiose dehydrogenase, cytochrome domain"/>
    <property type="match status" value="1"/>
</dbReference>
<dbReference type="SMART" id="SM00664">
    <property type="entry name" value="DoH"/>
    <property type="match status" value="1"/>
</dbReference>
<evidence type="ECO:0000313" key="12">
    <source>
        <dbReference type="Proteomes" id="UP000018001"/>
    </source>
</evidence>
<evidence type="ECO:0000259" key="10">
    <source>
        <dbReference type="PROSITE" id="PS50939"/>
    </source>
</evidence>
<dbReference type="PROSITE" id="PS50939">
    <property type="entry name" value="CYTOCHROME_B561"/>
    <property type="match status" value="1"/>
</dbReference>
<dbReference type="PANTHER" id="PTHR47797:SF1">
    <property type="entry name" value="CYTOCHROME B561 DOMAIN-CONTAINING PROTEIN-RELATED"/>
    <property type="match status" value="1"/>
</dbReference>
<dbReference type="PROSITE" id="PS50836">
    <property type="entry name" value="DOMON"/>
    <property type="match status" value="1"/>
</dbReference>
<dbReference type="GO" id="GO:0016020">
    <property type="term" value="C:membrane"/>
    <property type="evidence" value="ECO:0007669"/>
    <property type="project" value="UniProtKB-SubCell"/>
</dbReference>
<gene>
    <name evidence="11" type="ORF">PVAR5_7097</name>
</gene>
<feature type="transmembrane region" description="Helical" evidence="8">
    <location>
        <begin position="458"/>
        <end position="478"/>
    </location>
</feature>
<dbReference type="SUPFAM" id="SSF49344">
    <property type="entry name" value="CBD9-like"/>
    <property type="match status" value="1"/>
</dbReference>
<evidence type="ECO:0000259" key="9">
    <source>
        <dbReference type="PROSITE" id="PS50836"/>
    </source>
</evidence>
<keyword evidence="4" id="KW-0249">Electron transport</keyword>
<keyword evidence="12" id="KW-1185">Reference proteome</keyword>
<dbReference type="Gene3D" id="3.10.20.30">
    <property type="match status" value="1"/>
</dbReference>
<dbReference type="AlphaFoldDB" id="V5I4F4"/>
<dbReference type="InterPro" id="IPR006593">
    <property type="entry name" value="Cyt_b561/ferric_Rdtase_TM"/>
</dbReference>
<dbReference type="Pfam" id="PF16010">
    <property type="entry name" value="CDH-cyt"/>
    <property type="match status" value="1"/>
</dbReference>
<dbReference type="SUPFAM" id="SSF54285">
    <property type="entry name" value="MoaD/ThiS"/>
    <property type="match status" value="1"/>
</dbReference>
<dbReference type="InterPro" id="IPR012675">
    <property type="entry name" value="Beta-grasp_dom_sf"/>
</dbReference>
<evidence type="ECO:0000256" key="7">
    <source>
        <dbReference type="SAM" id="MobiDB-lite"/>
    </source>
</evidence>
<feature type="domain" description="Cytochrome b561" evidence="10">
    <location>
        <begin position="293"/>
        <end position="484"/>
    </location>
</feature>
<comment type="subcellular location">
    <subcellularLocation>
        <location evidence="1">Membrane</location>
    </subcellularLocation>
</comment>
<dbReference type="PANTHER" id="PTHR47797">
    <property type="entry name" value="DEHYDROGENASE, PUTATIVE (AFU_ORTHOLOGUE AFUA_8G05805)-RELATED"/>
    <property type="match status" value="1"/>
</dbReference>
<keyword evidence="5 8" id="KW-1133">Transmembrane helix</keyword>
<feature type="transmembrane region" description="Helical" evidence="8">
    <location>
        <begin position="393"/>
        <end position="411"/>
    </location>
</feature>
<dbReference type="EMBL" id="BAUL01000243">
    <property type="protein sequence ID" value="GAD98405.1"/>
    <property type="molecule type" value="Genomic_DNA"/>
</dbReference>
<organism evidence="11 12">
    <name type="scientific">Byssochlamys spectabilis (strain No. 5 / NBRC 109023)</name>
    <name type="common">Paecilomyces variotii</name>
    <dbReference type="NCBI Taxonomy" id="1356009"/>
    <lineage>
        <taxon>Eukaryota</taxon>
        <taxon>Fungi</taxon>
        <taxon>Dikarya</taxon>
        <taxon>Ascomycota</taxon>
        <taxon>Pezizomycotina</taxon>
        <taxon>Eurotiomycetes</taxon>
        <taxon>Eurotiomycetidae</taxon>
        <taxon>Eurotiales</taxon>
        <taxon>Thermoascaceae</taxon>
        <taxon>Paecilomyces</taxon>
    </lineage>
</organism>
<dbReference type="HOGENOM" id="CLU_031471_0_0_1"/>
<dbReference type="CDD" id="cd08760">
    <property type="entry name" value="Cyt_b561_FRRS1_like"/>
    <property type="match status" value="1"/>
</dbReference>
<proteinExistence type="predicted"/>
<dbReference type="CDD" id="cd09630">
    <property type="entry name" value="CDH_like_cytochrome"/>
    <property type="match status" value="1"/>
</dbReference>
<accession>V5I4F4</accession>
<protein>
    <recommendedName>
        <fullName evidence="13">Cytochrome b561 domain-containing protein</fullName>
    </recommendedName>
</protein>
<feature type="compositionally biased region" description="Polar residues" evidence="7">
    <location>
        <begin position="302"/>
        <end position="316"/>
    </location>
</feature>
<dbReference type="Pfam" id="PF03188">
    <property type="entry name" value="Cytochrom_B561"/>
    <property type="match status" value="1"/>
</dbReference>
<keyword evidence="3 8" id="KW-0812">Transmembrane</keyword>
<dbReference type="InterPro" id="IPR015920">
    <property type="entry name" value="Cellobiose_DH-like_cyt"/>
</dbReference>
<feature type="transmembrane region" description="Helical" evidence="8">
    <location>
        <begin position="325"/>
        <end position="349"/>
    </location>
</feature>
<evidence type="ECO:0000313" key="11">
    <source>
        <dbReference type="EMBL" id="GAD98405.1"/>
    </source>
</evidence>
<dbReference type="InterPro" id="IPR016155">
    <property type="entry name" value="Mopterin_synth/thiamin_S_b"/>
</dbReference>
<feature type="transmembrane region" description="Helical" evidence="8">
    <location>
        <begin position="361"/>
        <end position="381"/>
    </location>
</feature>
<comment type="caution">
    <text evidence="11">The sequence shown here is derived from an EMBL/GenBank/DDBJ whole genome shotgun (WGS) entry which is preliminary data.</text>
</comment>
<evidence type="ECO:0000256" key="3">
    <source>
        <dbReference type="ARBA" id="ARBA00022692"/>
    </source>
</evidence>
<name>V5I4F4_BYSSN</name>
<feature type="region of interest" description="Disordered" evidence="7">
    <location>
        <begin position="297"/>
        <end position="316"/>
    </location>
</feature>
<dbReference type="Gene3D" id="1.20.120.1770">
    <property type="match status" value="1"/>
</dbReference>
<evidence type="ECO:0008006" key="13">
    <source>
        <dbReference type="Google" id="ProtNLM"/>
    </source>
</evidence>
<reference evidence="12" key="1">
    <citation type="journal article" date="2014" name="Genome Announc.">
        <title>Draft genome sequence of the formaldehyde-resistant fungus Byssochlamys spectabilis No. 5 (anamorph Paecilomyces variotii No. 5) (NBRC109023).</title>
        <authorList>
            <person name="Oka T."/>
            <person name="Ekino K."/>
            <person name="Fukuda K."/>
            <person name="Nomura Y."/>
        </authorList>
    </citation>
    <scope>NUCLEOTIDE SEQUENCE [LARGE SCALE GENOMIC DNA]</scope>
    <source>
        <strain evidence="12">No. 5 / NBRC 109023</strain>
    </source>
</reference>
<evidence type="ECO:0000256" key="8">
    <source>
        <dbReference type="SAM" id="Phobius"/>
    </source>
</evidence>
<evidence type="ECO:0000256" key="2">
    <source>
        <dbReference type="ARBA" id="ARBA00022448"/>
    </source>
</evidence>
<feature type="domain" description="DOMON" evidence="9">
    <location>
        <begin position="141"/>
        <end position="259"/>
    </location>
</feature>
<dbReference type="OrthoDB" id="19261at2759"/>